<name>A0A0C3BD78_PILCF</name>
<gene>
    <name evidence="2" type="ORF">PILCRDRAFT_827485</name>
</gene>
<evidence type="ECO:0000256" key="1">
    <source>
        <dbReference type="SAM" id="SignalP"/>
    </source>
</evidence>
<sequence>MMASITIAAYGRPMVILVQIAFCSIVLICTDTEAQKCDGVNTCIQESCRKAKKRYPVSS</sequence>
<protein>
    <recommendedName>
        <fullName evidence="4">Extracellular membrane protein CFEM domain-containing protein</fullName>
    </recommendedName>
</protein>
<evidence type="ECO:0000313" key="3">
    <source>
        <dbReference type="Proteomes" id="UP000054166"/>
    </source>
</evidence>
<feature type="signal peptide" evidence="1">
    <location>
        <begin position="1"/>
        <end position="34"/>
    </location>
</feature>
<dbReference type="Proteomes" id="UP000054166">
    <property type="component" value="Unassembled WGS sequence"/>
</dbReference>
<dbReference type="AlphaFoldDB" id="A0A0C3BD78"/>
<organism evidence="2 3">
    <name type="scientific">Piloderma croceum (strain F 1598)</name>
    <dbReference type="NCBI Taxonomy" id="765440"/>
    <lineage>
        <taxon>Eukaryota</taxon>
        <taxon>Fungi</taxon>
        <taxon>Dikarya</taxon>
        <taxon>Basidiomycota</taxon>
        <taxon>Agaricomycotina</taxon>
        <taxon>Agaricomycetes</taxon>
        <taxon>Agaricomycetidae</taxon>
        <taxon>Atheliales</taxon>
        <taxon>Atheliaceae</taxon>
        <taxon>Piloderma</taxon>
    </lineage>
</organism>
<evidence type="ECO:0000313" key="2">
    <source>
        <dbReference type="EMBL" id="KIM75237.1"/>
    </source>
</evidence>
<dbReference type="HOGENOM" id="CLU_2967372_0_0_1"/>
<accession>A0A0C3BD78</accession>
<dbReference type="InParanoid" id="A0A0C3BD78"/>
<keyword evidence="1" id="KW-0732">Signal</keyword>
<dbReference type="EMBL" id="KN833049">
    <property type="protein sequence ID" value="KIM75237.1"/>
    <property type="molecule type" value="Genomic_DNA"/>
</dbReference>
<keyword evidence="3" id="KW-1185">Reference proteome</keyword>
<feature type="non-terminal residue" evidence="2">
    <location>
        <position position="59"/>
    </location>
</feature>
<reference evidence="3" key="2">
    <citation type="submission" date="2015-01" db="EMBL/GenBank/DDBJ databases">
        <title>Evolutionary Origins and Diversification of the Mycorrhizal Mutualists.</title>
        <authorList>
            <consortium name="DOE Joint Genome Institute"/>
            <consortium name="Mycorrhizal Genomics Consortium"/>
            <person name="Kohler A."/>
            <person name="Kuo A."/>
            <person name="Nagy L.G."/>
            <person name="Floudas D."/>
            <person name="Copeland A."/>
            <person name="Barry K.W."/>
            <person name="Cichocki N."/>
            <person name="Veneault-Fourrey C."/>
            <person name="LaButti K."/>
            <person name="Lindquist E.A."/>
            <person name="Lipzen A."/>
            <person name="Lundell T."/>
            <person name="Morin E."/>
            <person name="Murat C."/>
            <person name="Riley R."/>
            <person name="Ohm R."/>
            <person name="Sun H."/>
            <person name="Tunlid A."/>
            <person name="Henrissat B."/>
            <person name="Grigoriev I.V."/>
            <person name="Hibbett D.S."/>
            <person name="Martin F."/>
        </authorList>
    </citation>
    <scope>NUCLEOTIDE SEQUENCE [LARGE SCALE GENOMIC DNA]</scope>
    <source>
        <strain evidence="3">F 1598</strain>
    </source>
</reference>
<feature type="chain" id="PRO_5002161528" description="Extracellular membrane protein CFEM domain-containing protein" evidence="1">
    <location>
        <begin position="35"/>
        <end position="59"/>
    </location>
</feature>
<proteinExistence type="predicted"/>
<reference evidence="2 3" key="1">
    <citation type="submission" date="2014-04" db="EMBL/GenBank/DDBJ databases">
        <authorList>
            <consortium name="DOE Joint Genome Institute"/>
            <person name="Kuo A."/>
            <person name="Tarkka M."/>
            <person name="Buscot F."/>
            <person name="Kohler A."/>
            <person name="Nagy L.G."/>
            <person name="Floudas D."/>
            <person name="Copeland A."/>
            <person name="Barry K.W."/>
            <person name="Cichocki N."/>
            <person name="Veneault-Fourrey C."/>
            <person name="LaButti K."/>
            <person name="Lindquist E.A."/>
            <person name="Lipzen A."/>
            <person name="Lundell T."/>
            <person name="Morin E."/>
            <person name="Murat C."/>
            <person name="Sun H."/>
            <person name="Tunlid A."/>
            <person name="Henrissat B."/>
            <person name="Grigoriev I.V."/>
            <person name="Hibbett D.S."/>
            <person name="Martin F."/>
            <person name="Nordberg H.P."/>
            <person name="Cantor M.N."/>
            <person name="Hua S.X."/>
        </authorList>
    </citation>
    <scope>NUCLEOTIDE SEQUENCE [LARGE SCALE GENOMIC DNA]</scope>
    <source>
        <strain evidence="2 3">F 1598</strain>
    </source>
</reference>
<evidence type="ECO:0008006" key="4">
    <source>
        <dbReference type="Google" id="ProtNLM"/>
    </source>
</evidence>